<dbReference type="InterPro" id="IPR005950">
    <property type="entry name" value="ModA"/>
</dbReference>
<comment type="caution">
    <text evidence="5">The sequence shown here is derived from an EMBL/GenBank/DDBJ whole genome shotgun (WGS) entry which is preliminary data.</text>
</comment>
<dbReference type="PROSITE" id="PS51257">
    <property type="entry name" value="PROKAR_LIPOPROTEIN"/>
    <property type="match status" value="1"/>
</dbReference>
<comment type="similarity">
    <text evidence="1">Belongs to the bacterial solute-binding protein ModA family.</text>
</comment>
<dbReference type="InterPro" id="IPR050682">
    <property type="entry name" value="ModA/WtpA"/>
</dbReference>
<dbReference type="EMBL" id="JARXVQ010000001">
    <property type="protein sequence ID" value="MDH6181596.1"/>
    <property type="molecule type" value="Genomic_DNA"/>
</dbReference>
<keyword evidence="3 4" id="KW-0732">Signal</keyword>
<evidence type="ECO:0000313" key="6">
    <source>
        <dbReference type="Proteomes" id="UP001160142"/>
    </source>
</evidence>
<dbReference type="Proteomes" id="UP001160142">
    <property type="component" value="Unassembled WGS sequence"/>
</dbReference>
<dbReference type="RefSeq" id="WP_322133904.1">
    <property type="nucleotide sequence ID" value="NZ_CP085036.1"/>
</dbReference>
<name>A0ABT6KNK7_9MICO</name>
<reference evidence="5 6" key="1">
    <citation type="submission" date="2023-04" db="EMBL/GenBank/DDBJ databases">
        <title>Genome Encyclopedia of Bacteria and Archaea VI: Functional Genomics of Type Strains.</title>
        <authorList>
            <person name="Whitman W."/>
        </authorList>
    </citation>
    <scope>NUCLEOTIDE SEQUENCE [LARGE SCALE GENOMIC DNA]</scope>
    <source>
        <strain evidence="5 6">SG_E_30_P1</strain>
    </source>
</reference>
<evidence type="ECO:0000256" key="3">
    <source>
        <dbReference type="ARBA" id="ARBA00022729"/>
    </source>
</evidence>
<protein>
    <submittedName>
        <fullName evidence="5">Molybdate transport system substrate-binding protein</fullName>
    </submittedName>
</protein>
<dbReference type="PANTHER" id="PTHR30632">
    <property type="entry name" value="MOLYBDATE-BINDING PERIPLASMIC PROTEIN"/>
    <property type="match status" value="1"/>
</dbReference>
<sequence>MRLSAAAAGLATALVLTGCAMSDDAAQSEELSGTLTVFAAASLTEVFDEIADRFEEEHPDVTVVLGYGGSSGLAAQIVEGAPVDVFAAASDETMDTVVDGGMIDVEGVFATNTLEIAVPSGNPGAVTGLADFARPELAIAVCAVEVPCGAAADTAFDSAGVSPSVDTYEQDVKAVLTKVRLGEVDAGLVYRTDILSAGDAVDGISFAEAAGAVGSYPIGVLRDAPNLRAALAFVEFVDGDVGKEILSDAGFGPAS</sequence>
<proteinExistence type="inferred from homology"/>
<dbReference type="SUPFAM" id="SSF53850">
    <property type="entry name" value="Periplasmic binding protein-like II"/>
    <property type="match status" value="1"/>
</dbReference>
<evidence type="ECO:0000313" key="5">
    <source>
        <dbReference type="EMBL" id="MDH6181596.1"/>
    </source>
</evidence>
<dbReference type="Pfam" id="PF13531">
    <property type="entry name" value="SBP_bac_11"/>
    <property type="match status" value="1"/>
</dbReference>
<dbReference type="NCBIfam" id="TIGR01256">
    <property type="entry name" value="modA"/>
    <property type="match status" value="1"/>
</dbReference>
<organism evidence="5 6">
    <name type="scientific">Antiquaquibacter oligotrophicus</name>
    <dbReference type="NCBI Taxonomy" id="2880260"/>
    <lineage>
        <taxon>Bacteria</taxon>
        <taxon>Bacillati</taxon>
        <taxon>Actinomycetota</taxon>
        <taxon>Actinomycetes</taxon>
        <taxon>Micrococcales</taxon>
        <taxon>Microbacteriaceae</taxon>
        <taxon>Antiquaquibacter</taxon>
    </lineage>
</organism>
<gene>
    <name evidence="5" type="ORF">M2152_001778</name>
</gene>
<feature type="chain" id="PRO_5045840900" evidence="4">
    <location>
        <begin position="23"/>
        <end position="255"/>
    </location>
</feature>
<evidence type="ECO:0000256" key="2">
    <source>
        <dbReference type="ARBA" id="ARBA00022723"/>
    </source>
</evidence>
<dbReference type="PIRSF" id="PIRSF004846">
    <property type="entry name" value="ModA"/>
    <property type="match status" value="1"/>
</dbReference>
<evidence type="ECO:0000256" key="4">
    <source>
        <dbReference type="SAM" id="SignalP"/>
    </source>
</evidence>
<dbReference type="Gene3D" id="3.40.190.10">
    <property type="entry name" value="Periplasmic binding protein-like II"/>
    <property type="match status" value="2"/>
</dbReference>
<dbReference type="PANTHER" id="PTHR30632:SF0">
    <property type="entry name" value="SULFATE-BINDING PROTEIN"/>
    <property type="match status" value="1"/>
</dbReference>
<accession>A0ABT6KNK7</accession>
<keyword evidence="6" id="KW-1185">Reference proteome</keyword>
<feature type="signal peptide" evidence="4">
    <location>
        <begin position="1"/>
        <end position="22"/>
    </location>
</feature>
<keyword evidence="2" id="KW-0479">Metal-binding</keyword>
<evidence type="ECO:0000256" key="1">
    <source>
        <dbReference type="ARBA" id="ARBA00009175"/>
    </source>
</evidence>